<feature type="signal peptide" evidence="2">
    <location>
        <begin position="1"/>
        <end position="24"/>
    </location>
</feature>
<reference evidence="3" key="1">
    <citation type="journal article" date="2020" name="Stud. Mycol.">
        <title>101 Dothideomycetes genomes: a test case for predicting lifestyles and emergence of pathogens.</title>
        <authorList>
            <person name="Haridas S."/>
            <person name="Albert R."/>
            <person name="Binder M."/>
            <person name="Bloem J."/>
            <person name="Labutti K."/>
            <person name="Salamov A."/>
            <person name="Andreopoulos B."/>
            <person name="Baker S."/>
            <person name="Barry K."/>
            <person name="Bills G."/>
            <person name="Bluhm B."/>
            <person name="Cannon C."/>
            <person name="Castanera R."/>
            <person name="Culley D."/>
            <person name="Daum C."/>
            <person name="Ezra D."/>
            <person name="Gonzalez J."/>
            <person name="Henrissat B."/>
            <person name="Kuo A."/>
            <person name="Liang C."/>
            <person name="Lipzen A."/>
            <person name="Lutzoni F."/>
            <person name="Magnuson J."/>
            <person name="Mondo S."/>
            <person name="Nolan M."/>
            <person name="Ohm R."/>
            <person name="Pangilinan J."/>
            <person name="Park H.-J."/>
            <person name="Ramirez L."/>
            <person name="Alfaro M."/>
            <person name="Sun H."/>
            <person name="Tritt A."/>
            <person name="Yoshinaga Y."/>
            <person name="Zwiers L.-H."/>
            <person name="Turgeon B."/>
            <person name="Goodwin S."/>
            <person name="Spatafora J."/>
            <person name="Crous P."/>
            <person name="Grigoriev I."/>
        </authorList>
    </citation>
    <scope>NUCLEOTIDE SEQUENCE</scope>
    <source>
        <strain evidence="3">CBS 116435</strain>
    </source>
</reference>
<gene>
    <name evidence="3" type="ORF">K431DRAFT_61675</name>
</gene>
<evidence type="ECO:0000313" key="4">
    <source>
        <dbReference type="Proteomes" id="UP000799441"/>
    </source>
</evidence>
<keyword evidence="2" id="KW-0732">Signal</keyword>
<evidence type="ECO:0000256" key="2">
    <source>
        <dbReference type="SAM" id="SignalP"/>
    </source>
</evidence>
<evidence type="ECO:0000313" key="3">
    <source>
        <dbReference type="EMBL" id="KAF2721930.1"/>
    </source>
</evidence>
<accession>A0A9P4Q9I3</accession>
<keyword evidence="4" id="KW-1185">Reference proteome</keyword>
<proteinExistence type="predicted"/>
<feature type="region of interest" description="Disordered" evidence="1">
    <location>
        <begin position="34"/>
        <end position="57"/>
    </location>
</feature>
<dbReference type="Proteomes" id="UP000799441">
    <property type="component" value="Unassembled WGS sequence"/>
</dbReference>
<organism evidence="3 4">
    <name type="scientific">Polychaeton citri CBS 116435</name>
    <dbReference type="NCBI Taxonomy" id="1314669"/>
    <lineage>
        <taxon>Eukaryota</taxon>
        <taxon>Fungi</taxon>
        <taxon>Dikarya</taxon>
        <taxon>Ascomycota</taxon>
        <taxon>Pezizomycotina</taxon>
        <taxon>Dothideomycetes</taxon>
        <taxon>Dothideomycetidae</taxon>
        <taxon>Capnodiales</taxon>
        <taxon>Capnodiaceae</taxon>
        <taxon>Polychaeton</taxon>
    </lineage>
</organism>
<evidence type="ECO:0000256" key="1">
    <source>
        <dbReference type="SAM" id="MobiDB-lite"/>
    </source>
</evidence>
<dbReference type="AlphaFoldDB" id="A0A9P4Q9I3"/>
<name>A0A9P4Q9I3_9PEZI</name>
<evidence type="ECO:0008006" key="5">
    <source>
        <dbReference type="Google" id="ProtNLM"/>
    </source>
</evidence>
<protein>
    <recommendedName>
        <fullName evidence="5">Secreted protein</fullName>
    </recommendedName>
</protein>
<sequence>MRGLRSSGLCLSACLSVCLSVCLCVSLSLSNAGASSRGRARSHKPECLGAVSASPSRYPSTLFQEPAGWSDASTVEHTRTYKVMLSEKEMARAYKAVSGGGPVRTLIRTHVPRPWH</sequence>
<feature type="chain" id="PRO_5040437404" description="Secreted protein" evidence="2">
    <location>
        <begin position="25"/>
        <end position="116"/>
    </location>
</feature>
<comment type="caution">
    <text evidence="3">The sequence shown here is derived from an EMBL/GenBank/DDBJ whole genome shotgun (WGS) entry which is preliminary data.</text>
</comment>
<dbReference type="EMBL" id="MU003786">
    <property type="protein sequence ID" value="KAF2721930.1"/>
    <property type="molecule type" value="Genomic_DNA"/>
</dbReference>